<dbReference type="PROSITE" id="PS51118">
    <property type="entry name" value="HTH_HXLR"/>
    <property type="match status" value="1"/>
</dbReference>
<gene>
    <name evidence="5" type="ORF">SAMN05421820_10226</name>
</gene>
<keyword evidence="1" id="KW-0805">Transcription regulation</keyword>
<dbReference type="AlphaFoldDB" id="A0A1G9MJ41"/>
<dbReference type="InterPro" id="IPR036388">
    <property type="entry name" value="WH-like_DNA-bd_sf"/>
</dbReference>
<accession>A0A1G9MJ41</accession>
<dbReference type="InterPro" id="IPR002577">
    <property type="entry name" value="HTH_HxlR"/>
</dbReference>
<dbReference type="Pfam" id="PF01638">
    <property type="entry name" value="HxlR"/>
    <property type="match status" value="1"/>
</dbReference>
<dbReference type="EMBL" id="FNGY01000002">
    <property type="protein sequence ID" value="SDL74103.1"/>
    <property type="molecule type" value="Genomic_DNA"/>
</dbReference>
<name>A0A1G9MJ41_9SPHI</name>
<dbReference type="InterPro" id="IPR036390">
    <property type="entry name" value="WH_DNA-bd_sf"/>
</dbReference>
<evidence type="ECO:0000256" key="2">
    <source>
        <dbReference type="ARBA" id="ARBA00023125"/>
    </source>
</evidence>
<organism evidence="5 6">
    <name type="scientific">Pedobacter steynii</name>
    <dbReference type="NCBI Taxonomy" id="430522"/>
    <lineage>
        <taxon>Bacteria</taxon>
        <taxon>Pseudomonadati</taxon>
        <taxon>Bacteroidota</taxon>
        <taxon>Sphingobacteriia</taxon>
        <taxon>Sphingobacteriales</taxon>
        <taxon>Sphingobacteriaceae</taxon>
        <taxon>Pedobacter</taxon>
    </lineage>
</organism>
<protein>
    <submittedName>
        <fullName evidence="5">DNA-binding transcriptional regulator, HxlR family</fullName>
    </submittedName>
</protein>
<dbReference type="GO" id="GO:0003677">
    <property type="term" value="F:DNA binding"/>
    <property type="evidence" value="ECO:0007669"/>
    <property type="project" value="UniProtKB-KW"/>
</dbReference>
<dbReference type="OrthoDB" id="8231503at2"/>
<evidence type="ECO:0000259" key="4">
    <source>
        <dbReference type="PROSITE" id="PS51118"/>
    </source>
</evidence>
<proteinExistence type="predicted"/>
<dbReference type="Proteomes" id="UP000183200">
    <property type="component" value="Unassembled WGS sequence"/>
</dbReference>
<evidence type="ECO:0000313" key="6">
    <source>
        <dbReference type="Proteomes" id="UP000183200"/>
    </source>
</evidence>
<dbReference type="PANTHER" id="PTHR33204">
    <property type="entry name" value="TRANSCRIPTIONAL REGULATOR, MARR FAMILY"/>
    <property type="match status" value="1"/>
</dbReference>
<evidence type="ECO:0000256" key="1">
    <source>
        <dbReference type="ARBA" id="ARBA00023015"/>
    </source>
</evidence>
<evidence type="ECO:0000313" key="5">
    <source>
        <dbReference type="EMBL" id="SDL74103.1"/>
    </source>
</evidence>
<reference evidence="6" key="1">
    <citation type="submission" date="2016-10" db="EMBL/GenBank/DDBJ databases">
        <authorList>
            <person name="Varghese N."/>
            <person name="Submissions S."/>
        </authorList>
    </citation>
    <scope>NUCLEOTIDE SEQUENCE [LARGE SCALE GENOMIC DNA]</scope>
    <source>
        <strain evidence="6">DSM 19110</strain>
    </source>
</reference>
<feature type="domain" description="HTH hxlR-type" evidence="4">
    <location>
        <begin position="12"/>
        <end position="110"/>
    </location>
</feature>
<dbReference type="SUPFAM" id="SSF46785">
    <property type="entry name" value="Winged helix' DNA-binding domain"/>
    <property type="match status" value="1"/>
</dbReference>
<keyword evidence="3" id="KW-0804">Transcription</keyword>
<evidence type="ECO:0000256" key="3">
    <source>
        <dbReference type="ARBA" id="ARBA00023163"/>
    </source>
</evidence>
<keyword evidence="6" id="KW-1185">Reference proteome</keyword>
<dbReference type="Gene3D" id="1.10.10.10">
    <property type="entry name" value="Winged helix-like DNA-binding domain superfamily/Winged helix DNA-binding domain"/>
    <property type="match status" value="1"/>
</dbReference>
<keyword evidence="2 5" id="KW-0238">DNA-binding</keyword>
<sequence length="122" mass="13917">MYQRKIPIDYDCGLSVAMEVVGSKWKFCILDEISKGIKRPKDLVNAINGITKRVLQKQLRELELHGLLEKTIYTEIPLRVEYNLTVSGKSLLPLVSAIDQWGMGFSSRLKTILETEATMNYL</sequence>
<dbReference type="RefSeq" id="WP_074604965.1">
    <property type="nucleotide sequence ID" value="NZ_FNGY01000002.1"/>
</dbReference>